<gene>
    <name evidence="2" type="ORF">SAMN05660686_01681</name>
</gene>
<sequence>MSTQNDILRVPSALPENPSALVARARAMQSAYIRDLIGRAFRSLSARLAHRRTMAAVEDLSPRMLADIGLDLSALRAGVVRRVDVEVVGTPSETYASATAPKTANPVEPHLRAAAFGTAANTDVRHAA</sequence>
<accession>A0A8G2EYB7</accession>
<evidence type="ECO:0000259" key="1">
    <source>
        <dbReference type="Pfam" id="PF06568"/>
    </source>
</evidence>
<keyword evidence="3" id="KW-1185">Reference proteome</keyword>
<organism evidence="2 3">
    <name type="scientific">Thalassobaculum litoreum DSM 18839</name>
    <dbReference type="NCBI Taxonomy" id="1123362"/>
    <lineage>
        <taxon>Bacteria</taxon>
        <taxon>Pseudomonadati</taxon>
        <taxon>Pseudomonadota</taxon>
        <taxon>Alphaproteobacteria</taxon>
        <taxon>Rhodospirillales</taxon>
        <taxon>Thalassobaculaceae</taxon>
        <taxon>Thalassobaculum</taxon>
    </lineage>
</organism>
<evidence type="ECO:0000313" key="2">
    <source>
        <dbReference type="EMBL" id="SDF56279.1"/>
    </source>
</evidence>
<comment type="caution">
    <text evidence="2">The sequence shown here is derived from an EMBL/GenBank/DDBJ whole genome shotgun (WGS) entry which is preliminary data.</text>
</comment>
<reference evidence="2 3" key="1">
    <citation type="submission" date="2016-10" db="EMBL/GenBank/DDBJ databases">
        <authorList>
            <person name="Varghese N."/>
            <person name="Submissions S."/>
        </authorList>
    </citation>
    <scope>NUCLEOTIDE SEQUENCE [LARGE SCALE GENOMIC DNA]</scope>
    <source>
        <strain evidence="2 3">DSM 18839</strain>
    </source>
</reference>
<dbReference type="Pfam" id="PF06568">
    <property type="entry name" value="YjiS-like"/>
    <property type="match status" value="1"/>
</dbReference>
<dbReference type="InterPro" id="IPR009506">
    <property type="entry name" value="YjiS-like"/>
</dbReference>
<proteinExistence type="predicted"/>
<evidence type="ECO:0000313" key="3">
    <source>
        <dbReference type="Proteomes" id="UP000198615"/>
    </source>
</evidence>
<protein>
    <recommendedName>
        <fullName evidence="1">YjiS-like domain-containing protein</fullName>
    </recommendedName>
</protein>
<dbReference type="AlphaFoldDB" id="A0A8G2EYB7"/>
<name>A0A8G2EYB7_9PROT</name>
<dbReference type="EMBL" id="FNBW01000004">
    <property type="protein sequence ID" value="SDF56279.1"/>
    <property type="molecule type" value="Genomic_DNA"/>
</dbReference>
<dbReference type="Proteomes" id="UP000198615">
    <property type="component" value="Unassembled WGS sequence"/>
</dbReference>
<dbReference type="RefSeq" id="WP_093149564.1">
    <property type="nucleotide sequence ID" value="NZ_FNBW01000004.1"/>
</dbReference>
<feature type="domain" description="YjiS-like" evidence="1">
    <location>
        <begin position="41"/>
        <end position="71"/>
    </location>
</feature>